<keyword evidence="10" id="KW-1185">Reference proteome</keyword>
<feature type="domain" description="J" evidence="8">
    <location>
        <begin position="202"/>
        <end position="255"/>
    </location>
</feature>
<comment type="subcellular location">
    <subcellularLocation>
        <location evidence="1">Membrane</location>
        <topology evidence="1">Single-pass membrane protein</topology>
    </subcellularLocation>
</comment>
<sequence>MFKLIVVTAVLLAVFMMRHAWRSASPEERKQLMFKWGVGALISLLVLLTVTGRLHILAAIFTGLLPFARRILPFVSLAFRHIPGLRNWANGLPGKFGSAPQQHQLVTPLLCMNRDVLTQKLSGVVVAGLFKGKDIDTLSVTELLELLDQAHASDEDSVTCVESFLDQKVGGIWRQHYQRGNYSGASNNQSQSPSQDGMSVREAYDILGLRPGATDKEITTAHRRLMQKCHPDRGGTDYLAARLNLARKILMELSR</sequence>
<evidence type="ECO:0000313" key="10">
    <source>
        <dbReference type="Proteomes" id="UP000196027"/>
    </source>
</evidence>
<dbReference type="PANTHER" id="PTHR12763:SF28">
    <property type="entry name" value="GEO10507P1-RELATED"/>
    <property type="match status" value="1"/>
</dbReference>
<dbReference type="GO" id="GO:0016020">
    <property type="term" value="C:membrane"/>
    <property type="evidence" value="ECO:0007669"/>
    <property type="project" value="UniProtKB-SubCell"/>
</dbReference>
<proteinExistence type="inferred from homology"/>
<evidence type="ECO:0000313" key="9">
    <source>
        <dbReference type="EMBL" id="ARU58507.1"/>
    </source>
</evidence>
<dbReference type="InterPro" id="IPR001623">
    <property type="entry name" value="DnaJ_domain"/>
</dbReference>
<dbReference type="PANTHER" id="PTHR12763">
    <property type="match status" value="1"/>
</dbReference>
<dbReference type="CDD" id="cd06257">
    <property type="entry name" value="DnaJ"/>
    <property type="match status" value="1"/>
</dbReference>
<evidence type="ECO:0000256" key="6">
    <source>
        <dbReference type="ARBA" id="ARBA00038105"/>
    </source>
</evidence>
<evidence type="ECO:0000256" key="3">
    <source>
        <dbReference type="ARBA" id="ARBA00022989"/>
    </source>
</evidence>
<feature type="transmembrane region" description="Helical" evidence="7">
    <location>
        <begin position="38"/>
        <end position="65"/>
    </location>
</feature>
<dbReference type="Pfam" id="PF00226">
    <property type="entry name" value="DnaJ"/>
    <property type="match status" value="1"/>
</dbReference>
<evidence type="ECO:0000256" key="1">
    <source>
        <dbReference type="ARBA" id="ARBA00004167"/>
    </source>
</evidence>
<dbReference type="InterPro" id="IPR036869">
    <property type="entry name" value="J_dom_sf"/>
</dbReference>
<dbReference type="Proteomes" id="UP000196027">
    <property type="component" value="Chromosome"/>
</dbReference>
<reference evidence="9 10" key="1">
    <citation type="submission" date="2017-05" db="EMBL/GenBank/DDBJ databases">
        <title>Genomic insights into alkan degradation activity of Oleiphilus messinensis.</title>
        <authorList>
            <person name="Kozyavkin S.A."/>
            <person name="Slesarev A.I."/>
            <person name="Golyshin P.N."/>
            <person name="Korzhenkov A."/>
            <person name="Golyshina O.N."/>
            <person name="Toshchakov S.V."/>
        </authorList>
    </citation>
    <scope>NUCLEOTIDE SEQUENCE [LARGE SCALE GENOMIC DNA]</scope>
    <source>
        <strain evidence="9 10">ME102</strain>
    </source>
</reference>
<evidence type="ECO:0000256" key="5">
    <source>
        <dbReference type="ARBA" id="ARBA00023186"/>
    </source>
</evidence>
<evidence type="ECO:0000256" key="7">
    <source>
        <dbReference type="SAM" id="Phobius"/>
    </source>
</evidence>
<dbReference type="PROSITE" id="PS50076">
    <property type="entry name" value="DNAJ_2"/>
    <property type="match status" value="1"/>
</dbReference>
<evidence type="ECO:0000256" key="2">
    <source>
        <dbReference type="ARBA" id="ARBA00022692"/>
    </source>
</evidence>
<accession>A0A1Y0IDA1</accession>
<keyword evidence="3 7" id="KW-1133">Transmembrane helix</keyword>
<name>A0A1Y0IDA1_9GAMM</name>
<dbReference type="Gene3D" id="1.10.287.110">
    <property type="entry name" value="DnaJ domain"/>
    <property type="match status" value="1"/>
</dbReference>
<dbReference type="KEGG" id="ome:OLMES_4511"/>
<organism evidence="9 10">
    <name type="scientific">Oleiphilus messinensis</name>
    <dbReference type="NCBI Taxonomy" id="141451"/>
    <lineage>
        <taxon>Bacteria</taxon>
        <taxon>Pseudomonadati</taxon>
        <taxon>Pseudomonadota</taxon>
        <taxon>Gammaproteobacteria</taxon>
        <taxon>Oceanospirillales</taxon>
        <taxon>Oleiphilaceae</taxon>
        <taxon>Oleiphilus</taxon>
    </lineage>
</organism>
<keyword evidence="5" id="KW-0143">Chaperone</keyword>
<dbReference type="SUPFAM" id="SSF46565">
    <property type="entry name" value="Chaperone J-domain"/>
    <property type="match status" value="1"/>
</dbReference>
<dbReference type="AlphaFoldDB" id="A0A1Y0IDA1"/>
<protein>
    <submittedName>
        <fullName evidence="9">DnaJ-class molecular chaperone</fullName>
    </submittedName>
</protein>
<evidence type="ECO:0000256" key="4">
    <source>
        <dbReference type="ARBA" id="ARBA00023136"/>
    </source>
</evidence>
<keyword evidence="4 7" id="KW-0472">Membrane</keyword>
<gene>
    <name evidence="9" type="ORF">OLMES_4511</name>
</gene>
<dbReference type="EMBL" id="CP021425">
    <property type="protein sequence ID" value="ARU58507.1"/>
    <property type="molecule type" value="Genomic_DNA"/>
</dbReference>
<dbReference type="OrthoDB" id="9811070at2"/>
<dbReference type="RefSeq" id="WP_087463275.1">
    <property type="nucleotide sequence ID" value="NZ_CP021425.1"/>
</dbReference>
<dbReference type="SMART" id="SM00271">
    <property type="entry name" value="DnaJ"/>
    <property type="match status" value="1"/>
</dbReference>
<evidence type="ECO:0000259" key="8">
    <source>
        <dbReference type="PROSITE" id="PS50076"/>
    </source>
</evidence>
<keyword evidence="2 7" id="KW-0812">Transmembrane</keyword>
<comment type="similarity">
    <text evidence="6">Belongs to the TIM14 family.</text>
</comment>